<protein>
    <submittedName>
        <fullName evidence="2">Uncharacterized protein</fullName>
    </submittedName>
</protein>
<dbReference type="EMBL" id="LN899824">
    <property type="protein sequence ID" value="CUV27713.1"/>
    <property type="molecule type" value="Genomic_DNA"/>
</dbReference>
<evidence type="ECO:0000256" key="1">
    <source>
        <dbReference type="SAM" id="MobiDB-lite"/>
    </source>
</evidence>
<feature type="region of interest" description="Disordered" evidence="1">
    <location>
        <begin position="1"/>
        <end position="21"/>
    </location>
</feature>
<reference evidence="2" key="1">
    <citation type="submission" date="2015-10" db="EMBL/GenBank/DDBJ databases">
        <authorList>
            <person name="Gilbert D.G."/>
        </authorList>
    </citation>
    <scope>NUCLEOTIDE SEQUENCE</scope>
    <source>
        <strain evidence="2">Phyl III-seqv23</strain>
    </source>
</reference>
<dbReference type="AlphaFoldDB" id="A0A0S4V0W1"/>
<proteinExistence type="predicted"/>
<sequence>MHKSTMKSELPSLDMVDRNSQ</sequence>
<evidence type="ECO:0000313" key="2">
    <source>
        <dbReference type="EMBL" id="CUV27713.1"/>
    </source>
</evidence>
<organism evidence="2">
    <name type="scientific">Ralstonia solanacearum</name>
    <name type="common">Pseudomonas solanacearum</name>
    <dbReference type="NCBI Taxonomy" id="305"/>
    <lineage>
        <taxon>Bacteria</taxon>
        <taxon>Pseudomonadati</taxon>
        <taxon>Pseudomonadota</taxon>
        <taxon>Betaproteobacteria</taxon>
        <taxon>Burkholderiales</taxon>
        <taxon>Burkholderiaceae</taxon>
        <taxon>Ralstonia</taxon>
        <taxon>Ralstonia solanacearum species complex</taxon>
    </lineage>
</organism>
<gene>
    <name evidence="2" type="ORF">RUN1985_v1_100042</name>
</gene>
<accession>A0A0S4V0W1</accession>
<name>A0A0S4V0W1_RALSL</name>